<evidence type="ECO:0000313" key="1">
    <source>
        <dbReference type="Proteomes" id="UP000095286"/>
    </source>
</evidence>
<proteinExistence type="predicted"/>
<organism evidence="1 2">
    <name type="scientific">Rhabditophanes sp. KR3021</name>
    <dbReference type="NCBI Taxonomy" id="114890"/>
    <lineage>
        <taxon>Eukaryota</taxon>
        <taxon>Metazoa</taxon>
        <taxon>Ecdysozoa</taxon>
        <taxon>Nematoda</taxon>
        <taxon>Chromadorea</taxon>
        <taxon>Rhabditida</taxon>
        <taxon>Tylenchina</taxon>
        <taxon>Panagrolaimomorpha</taxon>
        <taxon>Strongyloidoidea</taxon>
        <taxon>Alloionematidae</taxon>
        <taxon>Rhabditophanes</taxon>
    </lineage>
</organism>
<dbReference type="Proteomes" id="UP000095286">
    <property type="component" value="Unplaced"/>
</dbReference>
<sequence length="1276" mass="146127">MFANDSVVPKIGGHQAIDSESTNFEGNTHADINAEQEFFLYELETTDSGSVGLVLRAIYEGGDVAKFTKALESRIAHYDKSILKVSNYHYQGFVESMKQLSTLKSKVEDIKGEGQIINTIIQRDSVDLLIKGNEVLKYKKLQRNAKIAMDQLTQTLPILDSYAKLKDLMNQEKYYQALKVLEEMEHTYGDQLQKYRFTVSLAKTFPSIRKQIKDKSFSEFTDFLEMIRQVSQKIGQEVMKQVAENFDFTKYSSDQQSGIERKKSTITGTLMELSSDGSVHKTSIAKRQRTSRQEDEDEDDETFNRVGNLVDYTPIHRCCQIFNILGEKAQFQKEYSTQRTAQVNVVIGPITKMSSLNVNPYMPYLENIVGFFVVEEHIMQTEPLLANAAYIEGLWEMALRKIKATMDTHFGQCVDVGMMLKIKKMIFLFAETMKSYGYEISPLYQLLKNFRDQYNEILMSEYCGLFEGALKNDNYAPILCEDEEEFLAVLKQFPFHKRGLDKEDFPRKFPFSQFVPTVFQQAKQYLDGCLKFMDHLQMGQNEIDDTIRRYANVLLARWSGSLKAFSKDKKRSLVQLTQIIVNIGYLEKGVTSLEEFIKKLTKKDNSLGQGTGHLVSLKEQLFRDARCEVEGQIDAKLKSKIDEFFEISRYDWDLPSARGTASDYITDLLAFMNSIFTSFSNLPSNLARHACMQMCKYLSESLTKTILSASVKSVSVGAIEQFSLDVLQCEIFTMRCPVPGFEDESLSMTFLSLRQLLDLVIQSDWASYLADCGKNNNGKYQRVKPTEAMTLLEKMIEFEKKTSSFLSIGKGERRKLLDTIMKQLRNYMYGTNQQLTNESFQGYLEIDNNQPSTSTNNNGLNLEILRKREFCAVCNEEADSFHYNTLSCRGCNSFFRRAITLKMKFTCRHGGKCVIDKDTRCSCRACRFAKCIEKGMDPGAVQPKRDALSNGQSLINKPDENTVEWNAISNFNIIEGETSKEKFENQLKKLFLADEGSSKASTPNSPASTDSNPESHFILPDLVEQHNQQSTRRHILCCNSVADMLKPQPLPIQPCYLHDILVTYNVQMTLMYELIHNIPEFKEIDEFSEKARLLRCFAAPYFVINNVMHTVENGIHDRIVLVNNTCILASNCPITDVNNEMNNIIASKLYGMNCRSVLTDLLIPIYTEEFDYHEMMAVRLLIFWHCGSIGADEKRYKSCQKGIDRVVSELLKHYETKGRHGTEGTLRLSKLMLLIPTFLIHANYMREIIDLSNKQMKVTNMDPSIEQILNTPLMYN</sequence>
<evidence type="ECO:0000313" key="2">
    <source>
        <dbReference type="WBParaSite" id="RSKR_0000406200.1"/>
    </source>
</evidence>
<accession>A0AC35TTS5</accession>
<reference evidence="2" key="1">
    <citation type="submission" date="2016-11" db="UniProtKB">
        <authorList>
            <consortium name="WormBaseParasite"/>
        </authorList>
    </citation>
    <scope>IDENTIFICATION</scope>
    <source>
        <strain evidence="2">KR3021</strain>
    </source>
</reference>
<dbReference type="WBParaSite" id="RSKR_0000406200.1">
    <property type="protein sequence ID" value="RSKR_0000406200.1"/>
    <property type="gene ID" value="RSKR_0000406200"/>
</dbReference>
<protein>
    <submittedName>
        <fullName evidence="2">Exocyst complex component 6</fullName>
    </submittedName>
</protein>
<name>A0AC35TTS5_9BILA</name>